<protein>
    <submittedName>
        <fullName evidence="2">Uncharacterized protein</fullName>
    </submittedName>
</protein>
<dbReference type="Proteomes" id="UP000886998">
    <property type="component" value="Unassembled WGS sequence"/>
</dbReference>
<organism evidence="2 3">
    <name type="scientific">Trichonephila inaurata madagascariensis</name>
    <dbReference type="NCBI Taxonomy" id="2747483"/>
    <lineage>
        <taxon>Eukaryota</taxon>
        <taxon>Metazoa</taxon>
        <taxon>Ecdysozoa</taxon>
        <taxon>Arthropoda</taxon>
        <taxon>Chelicerata</taxon>
        <taxon>Arachnida</taxon>
        <taxon>Araneae</taxon>
        <taxon>Araneomorphae</taxon>
        <taxon>Entelegynae</taxon>
        <taxon>Araneoidea</taxon>
        <taxon>Nephilidae</taxon>
        <taxon>Trichonephila</taxon>
        <taxon>Trichonephila inaurata</taxon>
    </lineage>
</organism>
<feature type="compositionally biased region" description="Basic and acidic residues" evidence="1">
    <location>
        <begin position="107"/>
        <end position="125"/>
    </location>
</feature>
<comment type="caution">
    <text evidence="2">The sequence shown here is derived from an EMBL/GenBank/DDBJ whole genome shotgun (WGS) entry which is preliminary data.</text>
</comment>
<dbReference type="AlphaFoldDB" id="A0A8X6XFV1"/>
<keyword evidence="3" id="KW-1185">Reference proteome</keyword>
<dbReference type="EMBL" id="BMAV01008938">
    <property type="protein sequence ID" value="GFY52850.1"/>
    <property type="molecule type" value="Genomic_DNA"/>
</dbReference>
<dbReference type="OrthoDB" id="10050556at2759"/>
<reference evidence="2" key="1">
    <citation type="submission" date="2020-08" db="EMBL/GenBank/DDBJ databases">
        <title>Multicomponent nature underlies the extraordinary mechanical properties of spider dragline silk.</title>
        <authorList>
            <person name="Kono N."/>
            <person name="Nakamura H."/>
            <person name="Mori M."/>
            <person name="Yoshida Y."/>
            <person name="Ohtoshi R."/>
            <person name="Malay A.D."/>
            <person name="Moran D.A.P."/>
            <person name="Tomita M."/>
            <person name="Numata K."/>
            <person name="Arakawa K."/>
        </authorList>
    </citation>
    <scope>NUCLEOTIDE SEQUENCE</scope>
</reference>
<proteinExistence type="predicted"/>
<evidence type="ECO:0000256" key="1">
    <source>
        <dbReference type="SAM" id="MobiDB-lite"/>
    </source>
</evidence>
<evidence type="ECO:0000313" key="3">
    <source>
        <dbReference type="Proteomes" id="UP000886998"/>
    </source>
</evidence>
<gene>
    <name evidence="2" type="primary">AVEN_227865_1</name>
    <name evidence="2" type="ORF">TNIN_141141</name>
</gene>
<sequence>MDSPCHCSTDLDAALRELILLRDFRRFSLSKNSNSDCNSNKEDGESSVDYIPRSFYKNGIRFYNEASCQPSTFERRRMRRLKPYDISLKKPLGIKPTVNDIPAATAADKDSPLTVSKQDRGDKSNRNGPVKSQSYPVSSGSSIVCLDGLEISKLDFEEDSDRHDMDTVSQRINKLHVN</sequence>
<accession>A0A8X6XFV1</accession>
<evidence type="ECO:0000313" key="2">
    <source>
        <dbReference type="EMBL" id="GFY52850.1"/>
    </source>
</evidence>
<name>A0A8X6XFV1_9ARAC</name>
<feature type="region of interest" description="Disordered" evidence="1">
    <location>
        <begin position="100"/>
        <end position="139"/>
    </location>
</feature>
<feature type="compositionally biased region" description="Polar residues" evidence="1">
    <location>
        <begin position="126"/>
        <end position="139"/>
    </location>
</feature>